<dbReference type="SMART" id="SM00239">
    <property type="entry name" value="C2"/>
    <property type="match status" value="1"/>
</dbReference>
<accession>A0AAD6F1J3</accession>
<dbReference type="Pfam" id="PF00168">
    <property type="entry name" value="C2"/>
    <property type="match status" value="1"/>
</dbReference>
<gene>
    <name evidence="2" type="ORF">LUZ61_012468</name>
</gene>
<evidence type="ECO:0000313" key="3">
    <source>
        <dbReference type="Proteomes" id="UP001210211"/>
    </source>
</evidence>
<organism evidence="2 3">
    <name type="scientific">Rhynchospora tenuis</name>
    <dbReference type="NCBI Taxonomy" id="198213"/>
    <lineage>
        <taxon>Eukaryota</taxon>
        <taxon>Viridiplantae</taxon>
        <taxon>Streptophyta</taxon>
        <taxon>Embryophyta</taxon>
        <taxon>Tracheophyta</taxon>
        <taxon>Spermatophyta</taxon>
        <taxon>Magnoliopsida</taxon>
        <taxon>Liliopsida</taxon>
        <taxon>Poales</taxon>
        <taxon>Cyperaceae</taxon>
        <taxon>Cyperoideae</taxon>
        <taxon>Rhynchosporeae</taxon>
        <taxon>Rhynchospora</taxon>
    </lineage>
</organism>
<feature type="domain" description="C2" evidence="1">
    <location>
        <begin position="1"/>
        <end position="109"/>
    </location>
</feature>
<evidence type="ECO:0000259" key="1">
    <source>
        <dbReference type="PROSITE" id="PS50004"/>
    </source>
</evidence>
<dbReference type="PANTHER" id="PTHR32246">
    <property type="entry name" value="INGRESSION PROTEIN FIC1"/>
    <property type="match status" value="1"/>
</dbReference>
<dbReference type="SUPFAM" id="SSF49562">
    <property type="entry name" value="C2 domain (Calcium/lipid-binding domain, CaLB)"/>
    <property type="match status" value="1"/>
</dbReference>
<dbReference type="PANTHER" id="PTHR32246:SF20">
    <property type="entry name" value="CALCIUM-DEPENDENT LIPID-BINDING (CALB DOMAIN) FAMILY PROTEIN"/>
    <property type="match status" value="1"/>
</dbReference>
<evidence type="ECO:0000313" key="2">
    <source>
        <dbReference type="EMBL" id="KAJ3708763.1"/>
    </source>
</evidence>
<dbReference type="AlphaFoldDB" id="A0AAD6F1J3"/>
<name>A0AAD6F1J3_9POAL</name>
<proteinExistence type="predicted"/>
<keyword evidence="3" id="KW-1185">Reference proteome</keyword>
<dbReference type="Proteomes" id="UP001210211">
    <property type="component" value="Unassembled WGS sequence"/>
</dbReference>
<dbReference type="PROSITE" id="PS50004">
    <property type="entry name" value="C2"/>
    <property type="match status" value="1"/>
</dbReference>
<comment type="caution">
    <text evidence="2">The sequence shown here is derived from an EMBL/GenBank/DDBJ whole genome shotgun (WGS) entry which is preliminary data.</text>
</comment>
<sequence>MQIKLFLKSASELKNVNRRCGSLQPYAIAWIDSSAKFSTKVDVNNGDNPVWNEKFTIQLPPTSHAETAILYIDIVHAKHAADTKPPLVGSAKLPIRMALNEVRSKGKAFFSLVLQRPSGRLHGKS</sequence>
<protein>
    <recommendedName>
        <fullName evidence="1">C2 domain-containing protein</fullName>
    </recommendedName>
</protein>
<dbReference type="Gene3D" id="2.60.40.150">
    <property type="entry name" value="C2 domain"/>
    <property type="match status" value="1"/>
</dbReference>
<dbReference type="InterPro" id="IPR000008">
    <property type="entry name" value="C2_dom"/>
</dbReference>
<reference evidence="2 3" key="1">
    <citation type="journal article" date="2022" name="Cell">
        <title>Repeat-based holocentromeres influence genome architecture and karyotype evolution.</title>
        <authorList>
            <person name="Hofstatter P.G."/>
            <person name="Thangavel G."/>
            <person name="Lux T."/>
            <person name="Neumann P."/>
            <person name="Vondrak T."/>
            <person name="Novak P."/>
            <person name="Zhang M."/>
            <person name="Costa L."/>
            <person name="Castellani M."/>
            <person name="Scott A."/>
            <person name="Toegelov H."/>
            <person name="Fuchs J."/>
            <person name="Mata-Sucre Y."/>
            <person name="Dias Y."/>
            <person name="Vanzela A.L.L."/>
            <person name="Huettel B."/>
            <person name="Almeida C.C.S."/>
            <person name="Simkova H."/>
            <person name="Souza G."/>
            <person name="Pedrosa-Harand A."/>
            <person name="Macas J."/>
            <person name="Mayer K.F.X."/>
            <person name="Houben A."/>
            <person name="Marques A."/>
        </authorList>
    </citation>
    <scope>NUCLEOTIDE SEQUENCE [LARGE SCALE GENOMIC DNA]</scope>
    <source>
        <strain evidence="2">RhyTen1mFocal</strain>
    </source>
</reference>
<dbReference type="EMBL" id="JAMRDG010000001">
    <property type="protein sequence ID" value="KAJ3708763.1"/>
    <property type="molecule type" value="Genomic_DNA"/>
</dbReference>
<dbReference type="InterPro" id="IPR035892">
    <property type="entry name" value="C2_domain_sf"/>
</dbReference>